<protein>
    <submittedName>
        <fullName evidence="2">Uncharacterized protein</fullName>
    </submittedName>
</protein>
<gene>
    <name evidence="2" type="ordered locus">Daes_0143</name>
</gene>
<keyword evidence="1" id="KW-0732">Signal</keyword>
<dbReference type="RefSeq" id="WP_013513107.1">
    <property type="nucleotide sequence ID" value="NC_014844.1"/>
</dbReference>
<dbReference type="EMBL" id="CP002431">
    <property type="protein sequence ID" value="ADU61170.1"/>
    <property type="molecule type" value="Genomic_DNA"/>
</dbReference>
<dbReference type="STRING" id="643562.Daes_0143"/>
<keyword evidence="3" id="KW-1185">Reference proteome</keyword>
<dbReference type="KEGG" id="das:Daes_0143"/>
<dbReference type="HOGENOM" id="CLU_120390_0_0_7"/>
<dbReference type="eggNOG" id="ENOG50317YV">
    <property type="taxonomic scope" value="Bacteria"/>
</dbReference>
<sequence precursor="true">MNFFVKNWFFALVAGLLLSAGPGRAGDTAYLDRMARESEIKSIAVVTSVQRMGANADGTFLRVTFRNEYAVTPFTPDSFVGGCKAMENNWQTRSPGTVYFSPKRGQKVFVTISTNGGAITSFTPLTPQLDAAVRNDPWRIVFSRGRAEAPLPDD</sequence>
<dbReference type="AlphaFoldDB" id="E6VV19"/>
<name>E6VV19_PSEA9</name>
<dbReference type="Proteomes" id="UP000002191">
    <property type="component" value="Chromosome"/>
</dbReference>
<reference evidence="3" key="1">
    <citation type="submission" date="2010-12" db="EMBL/GenBank/DDBJ databases">
        <title>Complete sequence of Desulfovibrio aespoeensis Aspo-2.</title>
        <authorList>
            <consortium name="US DOE Joint Genome Institute"/>
            <person name="Lucas S."/>
            <person name="Copeland A."/>
            <person name="Lapidus A."/>
            <person name="Cheng J.-F."/>
            <person name="Goodwin L."/>
            <person name="Pitluck S."/>
            <person name="Chertkov O."/>
            <person name="Misra M."/>
            <person name="Detter J.C."/>
            <person name="Han C."/>
            <person name="Tapia R."/>
            <person name="Land M."/>
            <person name="Hauser L."/>
            <person name="Kyrpides N."/>
            <person name="Ivanova N."/>
            <person name="Ovchinnikova G."/>
            <person name="Pedersen K."/>
            <person name="Jagevall S."/>
            <person name="Hazen T."/>
            <person name="Woyke T."/>
        </authorList>
    </citation>
    <scope>NUCLEOTIDE SEQUENCE [LARGE SCALE GENOMIC DNA]</scope>
    <source>
        <strain evidence="3">ATCC 700646 / DSM 10631 / Aspo-2</strain>
    </source>
</reference>
<feature type="chain" id="PRO_5003214070" evidence="1">
    <location>
        <begin position="26"/>
        <end position="154"/>
    </location>
</feature>
<proteinExistence type="predicted"/>
<organism evidence="2 3">
    <name type="scientific">Pseudodesulfovibrio aespoeensis (strain ATCC 700646 / DSM 10631 / Aspo-2)</name>
    <name type="common">Desulfovibrio aespoeensis</name>
    <dbReference type="NCBI Taxonomy" id="643562"/>
    <lineage>
        <taxon>Bacteria</taxon>
        <taxon>Pseudomonadati</taxon>
        <taxon>Thermodesulfobacteriota</taxon>
        <taxon>Desulfovibrionia</taxon>
        <taxon>Desulfovibrionales</taxon>
        <taxon>Desulfovibrionaceae</taxon>
    </lineage>
</organism>
<feature type="signal peptide" evidence="1">
    <location>
        <begin position="1"/>
        <end position="25"/>
    </location>
</feature>
<accession>E6VV19</accession>
<evidence type="ECO:0000256" key="1">
    <source>
        <dbReference type="SAM" id="SignalP"/>
    </source>
</evidence>
<reference evidence="2 3" key="2">
    <citation type="journal article" date="2014" name="Genome Announc.">
        <title>Complete Genome Sequence of the Subsurface, Mesophilic Sulfate-Reducing Bacterium Desulfovibrio aespoeensis Aspo-2.</title>
        <authorList>
            <person name="Pedersen K."/>
            <person name="Bengtsson A."/>
            <person name="Edlund J."/>
            <person name="Rabe L."/>
            <person name="Hazen T."/>
            <person name="Chakraborty R."/>
            <person name="Goodwin L."/>
            <person name="Shapiro N."/>
        </authorList>
    </citation>
    <scope>NUCLEOTIDE SEQUENCE [LARGE SCALE GENOMIC DNA]</scope>
    <source>
        <strain evidence="3">ATCC 700646 / DSM 10631 / Aspo-2</strain>
    </source>
</reference>
<evidence type="ECO:0000313" key="3">
    <source>
        <dbReference type="Proteomes" id="UP000002191"/>
    </source>
</evidence>
<evidence type="ECO:0000313" key="2">
    <source>
        <dbReference type="EMBL" id="ADU61170.1"/>
    </source>
</evidence>